<feature type="region of interest" description="Disordered" evidence="1">
    <location>
        <begin position="388"/>
        <end position="429"/>
    </location>
</feature>
<evidence type="ECO:0000256" key="1">
    <source>
        <dbReference type="SAM" id="MobiDB-lite"/>
    </source>
</evidence>
<evidence type="ECO:0000313" key="3">
    <source>
        <dbReference type="EMBL" id="CUA83911.1"/>
    </source>
</evidence>
<feature type="chain" id="PRO_5005503906" description="Curli production assembly/transport component CsgG" evidence="2">
    <location>
        <begin position="28"/>
        <end position="429"/>
    </location>
</feature>
<evidence type="ECO:0000313" key="4">
    <source>
        <dbReference type="Proteomes" id="UP000182598"/>
    </source>
</evidence>
<feature type="compositionally biased region" description="Basic and acidic residues" evidence="1">
    <location>
        <begin position="390"/>
        <end position="406"/>
    </location>
</feature>
<sequence>MKSMTQNRIAVAVMAAWMGCAAMPVQAQDFDLTDMVPARPGQAVEPQQDVVVEDGIVIAADEATAVSVAHQQLIDNTQDGVMTIAVGSGVGLLSTGSASYQTYDNINATLLSKRAAYNQAFLAAKKGLVEYQKGAEVVCSNLVSMQMDYIDSGTDSIGNTATSSKEGCADSVAGSLAGYVTYDVFDDTDKKSVRISVISTPKTRAQIQANTGAVNVVSDPNEVFKQVVSDIQKGVMPPLGAKVLTNANTGEVVLMGFGSAIIRQNNNARIASRLADAAMRQSQTRARAALLGTMQGEEIYWRGSFDESQVESTEQFEYEDPALQDPSEVEKLEQERTVFLNQFKETQDYGSLTKGQLPPGVGLRSFVSEDGYWQYTVAVYAPSLSAAAKEAARDQNARGKDARDARGGVNNKGANPRGASGQVAKDDDL</sequence>
<protein>
    <recommendedName>
        <fullName evidence="5">Curli production assembly/transport component CsgG</fullName>
    </recommendedName>
</protein>
<organism evidence="3 4">
    <name type="scientific">Pseudidiomarina woesei</name>
    <dbReference type="NCBI Taxonomy" id="1381080"/>
    <lineage>
        <taxon>Bacteria</taxon>
        <taxon>Pseudomonadati</taxon>
        <taxon>Pseudomonadota</taxon>
        <taxon>Gammaproteobacteria</taxon>
        <taxon>Alteromonadales</taxon>
        <taxon>Idiomarinaceae</taxon>
        <taxon>Pseudidiomarina</taxon>
    </lineage>
</organism>
<proteinExistence type="predicted"/>
<accession>A0A0K6GYU9</accession>
<evidence type="ECO:0000256" key="2">
    <source>
        <dbReference type="SAM" id="SignalP"/>
    </source>
</evidence>
<reference evidence="4" key="1">
    <citation type="submission" date="2015-08" db="EMBL/GenBank/DDBJ databases">
        <authorList>
            <person name="Varghese N."/>
        </authorList>
    </citation>
    <scope>NUCLEOTIDE SEQUENCE [LARGE SCALE GENOMIC DNA]</scope>
    <source>
        <strain evidence="4">DSM 27808</strain>
    </source>
</reference>
<dbReference type="Proteomes" id="UP000182598">
    <property type="component" value="Unassembled WGS sequence"/>
</dbReference>
<keyword evidence="4" id="KW-1185">Reference proteome</keyword>
<evidence type="ECO:0008006" key="5">
    <source>
        <dbReference type="Google" id="ProtNLM"/>
    </source>
</evidence>
<feature type="signal peptide" evidence="2">
    <location>
        <begin position="1"/>
        <end position="27"/>
    </location>
</feature>
<dbReference type="PROSITE" id="PS51257">
    <property type="entry name" value="PROKAR_LIPOPROTEIN"/>
    <property type="match status" value="1"/>
</dbReference>
<dbReference type="AlphaFoldDB" id="A0A0K6GYU9"/>
<dbReference type="RefSeq" id="WP_245622174.1">
    <property type="nucleotide sequence ID" value="NZ_CYHB01000001.1"/>
</dbReference>
<name>A0A0K6GYU9_9GAMM</name>
<keyword evidence="2" id="KW-0732">Signal</keyword>
<gene>
    <name evidence="3" type="ORF">Ga0061064_0808</name>
</gene>
<dbReference type="EMBL" id="CYHB01000001">
    <property type="protein sequence ID" value="CUA83911.1"/>
    <property type="molecule type" value="Genomic_DNA"/>
</dbReference>